<dbReference type="PANTHER" id="PTHR12049:SF7">
    <property type="entry name" value="PROTEIN ARGININE METHYLTRANSFERASE NDUFAF7, MITOCHONDRIAL"/>
    <property type="match status" value="1"/>
</dbReference>
<dbReference type="PANTHER" id="PTHR12049">
    <property type="entry name" value="PROTEIN ARGININE METHYLTRANSFERASE NDUFAF7, MITOCHONDRIAL"/>
    <property type="match status" value="1"/>
</dbReference>
<gene>
    <name evidence="9" type="ORF">FA15DRAFT_665632</name>
</gene>
<evidence type="ECO:0000256" key="3">
    <source>
        <dbReference type="ARBA" id="ARBA00022603"/>
    </source>
</evidence>
<feature type="region of interest" description="Disordered" evidence="8">
    <location>
        <begin position="418"/>
        <end position="454"/>
    </location>
</feature>
<dbReference type="EMBL" id="ML210158">
    <property type="protein sequence ID" value="TFK28144.1"/>
    <property type="molecule type" value="Genomic_DNA"/>
</dbReference>
<evidence type="ECO:0000313" key="10">
    <source>
        <dbReference type="Proteomes" id="UP000307440"/>
    </source>
</evidence>
<organism evidence="9 10">
    <name type="scientific">Coprinopsis marcescibilis</name>
    <name type="common">Agaric fungus</name>
    <name type="synonym">Psathyrella marcescibilis</name>
    <dbReference type="NCBI Taxonomy" id="230819"/>
    <lineage>
        <taxon>Eukaryota</taxon>
        <taxon>Fungi</taxon>
        <taxon>Dikarya</taxon>
        <taxon>Basidiomycota</taxon>
        <taxon>Agaricomycotina</taxon>
        <taxon>Agaricomycetes</taxon>
        <taxon>Agaricomycetidae</taxon>
        <taxon>Agaricales</taxon>
        <taxon>Agaricineae</taxon>
        <taxon>Psathyrellaceae</taxon>
        <taxon>Coprinopsis</taxon>
    </lineage>
</organism>
<evidence type="ECO:0000256" key="8">
    <source>
        <dbReference type="SAM" id="MobiDB-lite"/>
    </source>
</evidence>
<dbReference type="AlphaFoldDB" id="A0A5C3L540"/>
<comment type="catalytic activity">
    <reaction evidence="6 7">
        <text>L-arginyl-[protein] + 2 S-adenosyl-L-methionine = N(omega),N(omega)'-dimethyl-L-arginyl-[protein] + 2 S-adenosyl-L-homocysteine + 2 H(+)</text>
        <dbReference type="Rhea" id="RHEA:48108"/>
        <dbReference type="Rhea" id="RHEA-COMP:10532"/>
        <dbReference type="Rhea" id="RHEA-COMP:11992"/>
        <dbReference type="ChEBI" id="CHEBI:15378"/>
        <dbReference type="ChEBI" id="CHEBI:29965"/>
        <dbReference type="ChEBI" id="CHEBI:57856"/>
        <dbReference type="ChEBI" id="CHEBI:59789"/>
        <dbReference type="ChEBI" id="CHEBI:88221"/>
        <dbReference type="EC" id="2.1.1.320"/>
    </reaction>
</comment>
<comment type="similarity">
    <text evidence="2 7">Belongs to the NDUFAF7 family.</text>
</comment>
<dbReference type="GO" id="GO:0032981">
    <property type="term" value="P:mitochondrial respiratory chain complex I assembly"/>
    <property type="evidence" value="ECO:0007669"/>
    <property type="project" value="TreeGrafter"/>
</dbReference>
<dbReference type="EC" id="2.1.1.320" evidence="7"/>
<dbReference type="GO" id="GO:0032259">
    <property type="term" value="P:methylation"/>
    <property type="evidence" value="ECO:0007669"/>
    <property type="project" value="UniProtKB-KW"/>
</dbReference>
<keyword evidence="10" id="KW-1185">Reference proteome</keyword>
<dbReference type="Gene3D" id="3.40.50.12710">
    <property type="match status" value="1"/>
</dbReference>
<evidence type="ECO:0000256" key="6">
    <source>
        <dbReference type="ARBA" id="ARBA00048612"/>
    </source>
</evidence>
<dbReference type="GO" id="GO:0005739">
    <property type="term" value="C:mitochondrion"/>
    <property type="evidence" value="ECO:0007669"/>
    <property type="project" value="UniProtKB-SubCell"/>
</dbReference>
<feature type="compositionally biased region" description="Polar residues" evidence="8">
    <location>
        <begin position="418"/>
        <end position="427"/>
    </location>
</feature>
<evidence type="ECO:0000256" key="2">
    <source>
        <dbReference type="ARBA" id="ARBA00005891"/>
    </source>
</evidence>
<dbReference type="OrthoDB" id="438553at2759"/>
<evidence type="ECO:0000256" key="1">
    <source>
        <dbReference type="ARBA" id="ARBA00004173"/>
    </source>
</evidence>
<dbReference type="Pfam" id="PF02636">
    <property type="entry name" value="Methyltransf_28"/>
    <property type="match status" value="1"/>
</dbReference>
<keyword evidence="3 7" id="KW-0489">Methyltransferase</keyword>
<dbReference type="InterPro" id="IPR003788">
    <property type="entry name" value="NDUFAF7"/>
</dbReference>
<sequence>MFRVPAAFGAISRQCRRPLSQWNSRLNHNVASERLLPVQKIILGDIKATGPISFAKYMQLCLSHPTHGYYMNPGNPVFGASGDFITSPEISQVFGEWLLGIWFMTQWANAGRPKSVRMVELGPGRGTLMDDMLRIVTKFLPTQTLKSVHLVETSQALRAVQQTTLGQTAKRDNYDLHWHDRLSEIPREPSEYTMLVAHEFFDALPVHIIQRTETGWNEVLIASAATETGEVPETGPLRRVLAPLPSAVSTLLGNSSQRFRNLPVGSTIEVTPASFRIAHQIGRLLSDEDPLSQTAETGGDKGVGGCGLIIDYGGDHAYEDSFRAFKDHEIVDVFHRPGDCDLTANVDFAYLKEAMTGLVTSYGPIPQADFLDRMGLRVRAEALARSAASEERRKVIHDAVKRLADRNAMGNQYQILGVSSSQSTSEADTWPFVVEPKPATESEPSPKVDAASSS</sequence>
<evidence type="ECO:0000256" key="5">
    <source>
        <dbReference type="ARBA" id="ARBA00023128"/>
    </source>
</evidence>
<name>A0A5C3L540_COPMA</name>
<dbReference type="InterPro" id="IPR038375">
    <property type="entry name" value="NDUFAF7_sf"/>
</dbReference>
<dbReference type="InterPro" id="IPR029063">
    <property type="entry name" value="SAM-dependent_MTases_sf"/>
</dbReference>
<dbReference type="GO" id="GO:0035243">
    <property type="term" value="F:protein-arginine omega-N symmetric methyltransferase activity"/>
    <property type="evidence" value="ECO:0007669"/>
    <property type="project" value="UniProtKB-EC"/>
</dbReference>
<dbReference type="SUPFAM" id="SSF53335">
    <property type="entry name" value="S-adenosyl-L-methionine-dependent methyltransferases"/>
    <property type="match status" value="1"/>
</dbReference>
<comment type="subcellular location">
    <subcellularLocation>
        <location evidence="1 7">Mitochondrion</location>
    </subcellularLocation>
</comment>
<dbReference type="Proteomes" id="UP000307440">
    <property type="component" value="Unassembled WGS sequence"/>
</dbReference>
<evidence type="ECO:0000256" key="7">
    <source>
        <dbReference type="RuleBase" id="RU364114"/>
    </source>
</evidence>
<keyword evidence="5 7" id="KW-0496">Mitochondrion</keyword>
<accession>A0A5C3L540</accession>
<dbReference type="STRING" id="230819.A0A5C3L540"/>
<proteinExistence type="inferred from homology"/>
<protein>
    <recommendedName>
        <fullName evidence="7">Protein arginine methyltransferase NDUFAF7</fullName>
        <ecNumber evidence="7">2.1.1.320</ecNumber>
    </recommendedName>
</protein>
<keyword evidence="4 7" id="KW-0808">Transferase</keyword>
<evidence type="ECO:0000256" key="4">
    <source>
        <dbReference type="ARBA" id="ARBA00022679"/>
    </source>
</evidence>
<reference evidence="9 10" key="1">
    <citation type="journal article" date="2019" name="Nat. Ecol. Evol.">
        <title>Megaphylogeny resolves global patterns of mushroom evolution.</title>
        <authorList>
            <person name="Varga T."/>
            <person name="Krizsan K."/>
            <person name="Foldi C."/>
            <person name="Dima B."/>
            <person name="Sanchez-Garcia M."/>
            <person name="Sanchez-Ramirez S."/>
            <person name="Szollosi G.J."/>
            <person name="Szarkandi J.G."/>
            <person name="Papp V."/>
            <person name="Albert L."/>
            <person name="Andreopoulos W."/>
            <person name="Angelini C."/>
            <person name="Antonin V."/>
            <person name="Barry K.W."/>
            <person name="Bougher N.L."/>
            <person name="Buchanan P."/>
            <person name="Buyck B."/>
            <person name="Bense V."/>
            <person name="Catcheside P."/>
            <person name="Chovatia M."/>
            <person name="Cooper J."/>
            <person name="Damon W."/>
            <person name="Desjardin D."/>
            <person name="Finy P."/>
            <person name="Geml J."/>
            <person name="Haridas S."/>
            <person name="Hughes K."/>
            <person name="Justo A."/>
            <person name="Karasinski D."/>
            <person name="Kautmanova I."/>
            <person name="Kiss B."/>
            <person name="Kocsube S."/>
            <person name="Kotiranta H."/>
            <person name="LaButti K.M."/>
            <person name="Lechner B.E."/>
            <person name="Liimatainen K."/>
            <person name="Lipzen A."/>
            <person name="Lukacs Z."/>
            <person name="Mihaltcheva S."/>
            <person name="Morgado L.N."/>
            <person name="Niskanen T."/>
            <person name="Noordeloos M.E."/>
            <person name="Ohm R.A."/>
            <person name="Ortiz-Santana B."/>
            <person name="Ovrebo C."/>
            <person name="Racz N."/>
            <person name="Riley R."/>
            <person name="Savchenko A."/>
            <person name="Shiryaev A."/>
            <person name="Soop K."/>
            <person name="Spirin V."/>
            <person name="Szebenyi C."/>
            <person name="Tomsovsky M."/>
            <person name="Tulloss R.E."/>
            <person name="Uehling J."/>
            <person name="Grigoriev I.V."/>
            <person name="Vagvolgyi C."/>
            <person name="Papp T."/>
            <person name="Martin F.M."/>
            <person name="Miettinen O."/>
            <person name="Hibbett D.S."/>
            <person name="Nagy L.G."/>
        </authorList>
    </citation>
    <scope>NUCLEOTIDE SEQUENCE [LARGE SCALE GENOMIC DNA]</scope>
    <source>
        <strain evidence="9 10">CBS 121175</strain>
    </source>
</reference>
<evidence type="ECO:0000313" key="9">
    <source>
        <dbReference type="EMBL" id="TFK28144.1"/>
    </source>
</evidence>
<comment type="function">
    <text evidence="7">Arginine methyltransferase involved in the assembly or stability of mitochondrial NADH:ubiquinone oxidoreductase complex (complex I).</text>
</comment>